<evidence type="ECO:0000313" key="2">
    <source>
        <dbReference type="Proteomes" id="UP000198280"/>
    </source>
</evidence>
<dbReference type="Proteomes" id="UP000198280">
    <property type="component" value="Unassembled WGS sequence"/>
</dbReference>
<keyword evidence="2" id="KW-1185">Reference proteome</keyword>
<gene>
    <name evidence="1" type="ORF">SAMN05216252_12293</name>
</gene>
<dbReference type="AlphaFoldDB" id="A0A239M1N3"/>
<organism evidence="1 2">
    <name type="scientific">Actinacidiphila glaucinigra</name>
    <dbReference type="NCBI Taxonomy" id="235986"/>
    <lineage>
        <taxon>Bacteria</taxon>
        <taxon>Bacillati</taxon>
        <taxon>Actinomycetota</taxon>
        <taxon>Actinomycetes</taxon>
        <taxon>Kitasatosporales</taxon>
        <taxon>Streptomycetaceae</taxon>
        <taxon>Actinacidiphila</taxon>
    </lineage>
</organism>
<proteinExistence type="predicted"/>
<evidence type="ECO:0000313" key="1">
    <source>
        <dbReference type="EMBL" id="SNT36636.1"/>
    </source>
</evidence>
<accession>A0A239M1N3</accession>
<sequence length="77" mass="8561">MLLPIDPTADPGRRAWVPCPRCADHRECATCAAGRNCPDHWRYLLSNKGPVLHLQCPGCTHMWAWDSGFGAHHRNGA</sequence>
<protein>
    <submittedName>
        <fullName evidence="1">Uncharacterized protein</fullName>
    </submittedName>
</protein>
<name>A0A239M1N3_9ACTN</name>
<dbReference type="EMBL" id="FZOF01000022">
    <property type="protein sequence ID" value="SNT36636.1"/>
    <property type="molecule type" value="Genomic_DNA"/>
</dbReference>
<reference evidence="1 2" key="1">
    <citation type="submission" date="2017-06" db="EMBL/GenBank/DDBJ databases">
        <authorList>
            <person name="Kim H.J."/>
            <person name="Triplett B.A."/>
        </authorList>
    </citation>
    <scope>NUCLEOTIDE SEQUENCE [LARGE SCALE GENOMIC DNA]</scope>
    <source>
        <strain evidence="1 2">CGMCC 4.1858</strain>
    </source>
</reference>